<name>A0A0L7RBE6_9HYME</name>
<sequence length="63" mass="6760">MYVAILVTADASVGKYSHANSYAVYTPRVKSILSFNATPRNSRACCTEYAAALRCTSALSLPI</sequence>
<protein>
    <submittedName>
        <fullName evidence="1">Uncharacterized protein</fullName>
    </submittedName>
</protein>
<dbReference type="AlphaFoldDB" id="A0A0L7RBE6"/>
<dbReference type="EMBL" id="KQ414617">
    <property type="protein sequence ID" value="KOC68071.1"/>
    <property type="molecule type" value="Genomic_DNA"/>
</dbReference>
<keyword evidence="2" id="KW-1185">Reference proteome</keyword>
<reference evidence="1 2" key="1">
    <citation type="submission" date="2015-07" db="EMBL/GenBank/DDBJ databases">
        <title>The genome of Habropoda laboriosa.</title>
        <authorList>
            <person name="Pan H."/>
            <person name="Kapheim K."/>
        </authorList>
    </citation>
    <scope>NUCLEOTIDE SEQUENCE [LARGE SCALE GENOMIC DNA]</scope>
    <source>
        <strain evidence="1">0110345459</strain>
    </source>
</reference>
<evidence type="ECO:0000313" key="2">
    <source>
        <dbReference type="Proteomes" id="UP000053825"/>
    </source>
</evidence>
<dbReference type="Proteomes" id="UP000053825">
    <property type="component" value="Unassembled WGS sequence"/>
</dbReference>
<accession>A0A0L7RBE6</accession>
<gene>
    <name evidence="1" type="ORF">WH47_03229</name>
</gene>
<evidence type="ECO:0000313" key="1">
    <source>
        <dbReference type="EMBL" id="KOC68071.1"/>
    </source>
</evidence>
<organism evidence="1 2">
    <name type="scientific">Habropoda laboriosa</name>
    <dbReference type="NCBI Taxonomy" id="597456"/>
    <lineage>
        <taxon>Eukaryota</taxon>
        <taxon>Metazoa</taxon>
        <taxon>Ecdysozoa</taxon>
        <taxon>Arthropoda</taxon>
        <taxon>Hexapoda</taxon>
        <taxon>Insecta</taxon>
        <taxon>Pterygota</taxon>
        <taxon>Neoptera</taxon>
        <taxon>Endopterygota</taxon>
        <taxon>Hymenoptera</taxon>
        <taxon>Apocrita</taxon>
        <taxon>Aculeata</taxon>
        <taxon>Apoidea</taxon>
        <taxon>Anthophila</taxon>
        <taxon>Apidae</taxon>
        <taxon>Habropoda</taxon>
    </lineage>
</organism>
<proteinExistence type="predicted"/>